<proteinExistence type="predicted"/>
<dbReference type="EMBL" id="DF973932">
    <property type="protein sequence ID" value="GAU42685.1"/>
    <property type="molecule type" value="Genomic_DNA"/>
</dbReference>
<dbReference type="Proteomes" id="UP000242715">
    <property type="component" value="Unassembled WGS sequence"/>
</dbReference>
<evidence type="ECO:0000313" key="2">
    <source>
        <dbReference type="Proteomes" id="UP000242715"/>
    </source>
</evidence>
<accession>A0A2Z6P382</accession>
<organism evidence="1 2">
    <name type="scientific">Trifolium subterraneum</name>
    <name type="common">Subterranean clover</name>
    <dbReference type="NCBI Taxonomy" id="3900"/>
    <lineage>
        <taxon>Eukaryota</taxon>
        <taxon>Viridiplantae</taxon>
        <taxon>Streptophyta</taxon>
        <taxon>Embryophyta</taxon>
        <taxon>Tracheophyta</taxon>
        <taxon>Spermatophyta</taxon>
        <taxon>Magnoliopsida</taxon>
        <taxon>eudicotyledons</taxon>
        <taxon>Gunneridae</taxon>
        <taxon>Pentapetalae</taxon>
        <taxon>rosids</taxon>
        <taxon>fabids</taxon>
        <taxon>Fabales</taxon>
        <taxon>Fabaceae</taxon>
        <taxon>Papilionoideae</taxon>
        <taxon>50 kb inversion clade</taxon>
        <taxon>NPAAA clade</taxon>
        <taxon>Hologalegina</taxon>
        <taxon>IRL clade</taxon>
        <taxon>Trifolieae</taxon>
        <taxon>Trifolium</taxon>
    </lineage>
</organism>
<reference evidence="2" key="1">
    <citation type="journal article" date="2017" name="Front. Plant Sci.">
        <title>Climate Clever Clovers: New Paradigm to Reduce the Environmental Footprint of Ruminants by Breeding Low Methanogenic Forages Utilizing Haplotype Variation.</title>
        <authorList>
            <person name="Kaur P."/>
            <person name="Appels R."/>
            <person name="Bayer P.E."/>
            <person name="Keeble-Gagnere G."/>
            <person name="Wang J."/>
            <person name="Hirakawa H."/>
            <person name="Shirasawa K."/>
            <person name="Vercoe P."/>
            <person name="Stefanova K."/>
            <person name="Durmic Z."/>
            <person name="Nichols P."/>
            <person name="Revell C."/>
            <person name="Isobe S.N."/>
            <person name="Edwards D."/>
            <person name="Erskine W."/>
        </authorList>
    </citation>
    <scope>NUCLEOTIDE SEQUENCE [LARGE SCALE GENOMIC DNA]</scope>
    <source>
        <strain evidence="2">cv. Daliak</strain>
    </source>
</reference>
<protein>
    <submittedName>
        <fullName evidence="1">Uncharacterized protein</fullName>
    </submittedName>
</protein>
<dbReference type="AlphaFoldDB" id="A0A2Z6P382"/>
<sequence>MDFSKRLSDTNGYATEIRRCHQDSTFSVTETEQRHLTPSQRNFKLFSKCWIHNGADCLIDDRKMGGSG</sequence>
<name>A0A2Z6P382_TRISU</name>
<evidence type="ECO:0000313" key="1">
    <source>
        <dbReference type="EMBL" id="GAU42685.1"/>
    </source>
</evidence>
<keyword evidence="2" id="KW-1185">Reference proteome</keyword>
<gene>
    <name evidence="1" type="ORF">TSUD_131130</name>
</gene>